<evidence type="ECO:0000313" key="2">
    <source>
        <dbReference type="EMBL" id="OZI34020.1"/>
    </source>
</evidence>
<evidence type="ECO:0000313" key="3">
    <source>
        <dbReference type="Proteomes" id="UP000216020"/>
    </source>
</evidence>
<dbReference type="EMBL" id="NEVM01000002">
    <property type="protein sequence ID" value="OZI34020.1"/>
    <property type="molecule type" value="Genomic_DNA"/>
</dbReference>
<feature type="signal peptide" evidence="1">
    <location>
        <begin position="1"/>
        <end position="30"/>
    </location>
</feature>
<evidence type="ECO:0000256" key="1">
    <source>
        <dbReference type="SAM" id="SignalP"/>
    </source>
</evidence>
<accession>A0A261SB74</accession>
<reference evidence="3" key="1">
    <citation type="submission" date="2017-05" db="EMBL/GenBank/DDBJ databases">
        <title>Complete and WGS of Bordetella genogroups.</title>
        <authorList>
            <person name="Spilker T."/>
            <person name="Lipuma J."/>
        </authorList>
    </citation>
    <scope>NUCLEOTIDE SEQUENCE [LARGE SCALE GENOMIC DNA]</scope>
    <source>
        <strain evidence="3">AU16122</strain>
    </source>
</reference>
<gene>
    <name evidence="2" type="ORF">CAL29_10695</name>
</gene>
<protein>
    <submittedName>
        <fullName evidence="2">Uncharacterized protein</fullName>
    </submittedName>
</protein>
<sequence length="189" mass="20256">MSRSPTLTSRLARRLLPSILAAALAVPAWAAWADDHPSFAAPPAVAAPAWAGAYRWSLKMKGQTEPPFRLRLGFMALPDGEWSTTGSLLLDDAELGAHGSARLRAGKLVIDLIVSGGVRDVPPDPAKRALFPPGHVPERISSAGFATMRIELDPGRLDGIASMYMTNVVDGNRVQGPFYMDGTLTLDRQ</sequence>
<feature type="chain" id="PRO_5012672676" evidence="1">
    <location>
        <begin position="31"/>
        <end position="189"/>
    </location>
</feature>
<dbReference type="OrthoDB" id="8687979at2"/>
<dbReference type="RefSeq" id="WP_094853026.1">
    <property type="nucleotide sequence ID" value="NZ_NEVM01000002.1"/>
</dbReference>
<proteinExistence type="predicted"/>
<dbReference type="Proteomes" id="UP000216020">
    <property type="component" value="Unassembled WGS sequence"/>
</dbReference>
<keyword evidence="3" id="KW-1185">Reference proteome</keyword>
<dbReference type="AlphaFoldDB" id="A0A261SB74"/>
<comment type="caution">
    <text evidence="2">The sequence shown here is derived from an EMBL/GenBank/DDBJ whole genome shotgun (WGS) entry which is preliminary data.</text>
</comment>
<organism evidence="2 3">
    <name type="scientific">Bordetella genomosp. 10</name>
    <dbReference type="NCBI Taxonomy" id="1416804"/>
    <lineage>
        <taxon>Bacteria</taxon>
        <taxon>Pseudomonadati</taxon>
        <taxon>Pseudomonadota</taxon>
        <taxon>Betaproteobacteria</taxon>
        <taxon>Burkholderiales</taxon>
        <taxon>Alcaligenaceae</taxon>
        <taxon>Bordetella</taxon>
    </lineage>
</organism>
<keyword evidence="1" id="KW-0732">Signal</keyword>
<name>A0A261SB74_9BORD</name>